<reference evidence="1 2" key="1">
    <citation type="submission" date="2019-02" db="EMBL/GenBank/DDBJ databases">
        <title>Genomic Encyclopedia of Type Strains, Phase IV (KMG-IV): sequencing the most valuable type-strain genomes for metagenomic binning, comparative biology and taxonomic classification.</title>
        <authorList>
            <person name="Goeker M."/>
        </authorList>
    </citation>
    <scope>NUCLEOTIDE SEQUENCE [LARGE SCALE GENOMIC DNA]</scope>
    <source>
        <strain evidence="1 2">DSM 28825</strain>
    </source>
</reference>
<dbReference type="EMBL" id="SHKN01000001">
    <property type="protein sequence ID" value="RZT96990.1"/>
    <property type="molecule type" value="Genomic_DNA"/>
</dbReference>
<evidence type="ECO:0000313" key="1">
    <source>
        <dbReference type="EMBL" id="RZT96990.1"/>
    </source>
</evidence>
<comment type="caution">
    <text evidence="1">The sequence shown here is derived from an EMBL/GenBank/DDBJ whole genome shotgun (WGS) entry which is preliminary data.</text>
</comment>
<organism evidence="1 2">
    <name type="scientific">Ancylomarina subtilis</name>
    <dbReference type="NCBI Taxonomy" id="1639035"/>
    <lineage>
        <taxon>Bacteria</taxon>
        <taxon>Pseudomonadati</taxon>
        <taxon>Bacteroidota</taxon>
        <taxon>Bacteroidia</taxon>
        <taxon>Marinilabiliales</taxon>
        <taxon>Marinifilaceae</taxon>
        <taxon>Ancylomarina</taxon>
    </lineage>
</organism>
<evidence type="ECO:0000313" key="2">
    <source>
        <dbReference type="Proteomes" id="UP000293562"/>
    </source>
</evidence>
<proteinExistence type="predicted"/>
<accession>A0A4Q7VL50</accession>
<gene>
    <name evidence="1" type="ORF">EV201_1647</name>
</gene>
<dbReference type="AlphaFoldDB" id="A0A4Q7VL50"/>
<keyword evidence="2" id="KW-1185">Reference proteome</keyword>
<protein>
    <submittedName>
        <fullName evidence="1">Uncharacterized protein</fullName>
    </submittedName>
</protein>
<sequence>MNTVEGIQILTIHLQIYEKNLFSKHIHLFYSVDENVTNYEKCNCLDVSV</sequence>
<name>A0A4Q7VL50_9BACT</name>
<dbReference type="Proteomes" id="UP000293562">
    <property type="component" value="Unassembled WGS sequence"/>
</dbReference>